<dbReference type="KEGG" id="ria:C7V51_14120"/>
<feature type="domain" description="4'-phosphopantetheinyl transferase" evidence="2">
    <location>
        <begin position="72"/>
        <end position="141"/>
    </location>
</feature>
<name>A0AAD1AEJ3_9MICO</name>
<organism evidence="3 4">
    <name type="scientific">Rathayibacter iranicus</name>
    <dbReference type="NCBI Taxonomy" id="59737"/>
    <lineage>
        <taxon>Bacteria</taxon>
        <taxon>Bacillati</taxon>
        <taxon>Actinomycetota</taxon>
        <taxon>Actinomycetes</taxon>
        <taxon>Micrococcales</taxon>
        <taxon>Microbacteriaceae</taxon>
        <taxon>Rathayibacter</taxon>
    </lineage>
</organism>
<dbReference type="InterPro" id="IPR037143">
    <property type="entry name" value="4-PPantetheinyl_Trfase_dom_sf"/>
</dbReference>
<evidence type="ECO:0000313" key="3">
    <source>
        <dbReference type="EMBL" id="AZZ56882.1"/>
    </source>
</evidence>
<reference evidence="3 4" key="1">
    <citation type="submission" date="2018-03" db="EMBL/GenBank/DDBJ databases">
        <title>Bacteriophage NCPPB3778 and a type I-E CRISPR drive the evolution of the US Biological Select Agent, Rathayibacter toxicus.</title>
        <authorList>
            <person name="Davis E.W.II."/>
            <person name="Tabima J.F."/>
            <person name="Weisberg A.J."/>
            <person name="Dantas Lopes L."/>
            <person name="Wiseman M.S."/>
            <person name="Wiseman M.S."/>
            <person name="Pupko T."/>
            <person name="Belcher M.S."/>
            <person name="Sechler A.J."/>
            <person name="Tancos M.A."/>
            <person name="Schroeder B.K."/>
            <person name="Murray T.D."/>
            <person name="Luster D.G."/>
            <person name="Schneider W.L."/>
            <person name="Rogers E."/>
            <person name="Andreote F.D."/>
            <person name="Grunwald N.J."/>
            <person name="Putnam M.L."/>
            <person name="Chang J.H."/>
        </authorList>
    </citation>
    <scope>NUCLEOTIDE SEQUENCE [LARGE SCALE GENOMIC DNA]</scope>
    <source>
        <strain evidence="3 4">NCCPB 2253</strain>
    </source>
</reference>
<evidence type="ECO:0000259" key="2">
    <source>
        <dbReference type="Pfam" id="PF01648"/>
    </source>
</evidence>
<dbReference type="AlphaFoldDB" id="A0AAD1AEJ3"/>
<gene>
    <name evidence="3" type="ORF">C7V51_14120</name>
</gene>
<dbReference type="Proteomes" id="UP000283946">
    <property type="component" value="Chromosome"/>
</dbReference>
<accession>A0AAD1AEJ3</accession>
<dbReference type="Gene3D" id="3.90.470.20">
    <property type="entry name" value="4'-phosphopantetheinyl transferase domain"/>
    <property type="match status" value="2"/>
</dbReference>
<keyword evidence="1" id="KW-0808">Transferase</keyword>
<protein>
    <recommendedName>
        <fullName evidence="2">4'-phosphopantetheinyl transferase domain-containing protein</fullName>
    </recommendedName>
</protein>
<sequence length="175" mass="18400">MGFVAVWGRSGADAEPRSMALALAGLLPVATSGRLSLARLATGAPVVRGTSALTVSFSRAPGMWAFALGRQPIGVDIERERQRPMESATHGGVFCSRGEIAAVEALPPHVRGTALLSIWALKEAAAKARGHGLSSDFPTWTAWPTERATIPRIDRSFARDLTPSTVVAVAVGTEE</sequence>
<evidence type="ECO:0000313" key="4">
    <source>
        <dbReference type="Proteomes" id="UP000283946"/>
    </source>
</evidence>
<dbReference type="InterPro" id="IPR008278">
    <property type="entry name" value="4-PPantetheinyl_Trfase_dom"/>
</dbReference>
<evidence type="ECO:0000256" key="1">
    <source>
        <dbReference type="ARBA" id="ARBA00022679"/>
    </source>
</evidence>
<dbReference type="SUPFAM" id="SSF56214">
    <property type="entry name" value="4'-phosphopantetheinyl transferase"/>
    <property type="match status" value="1"/>
</dbReference>
<dbReference type="EMBL" id="CP028130">
    <property type="protein sequence ID" value="AZZ56882.1"/>
    <property type="molecule type" value="Genomic_DNA"/>
</dbReference>
<dbReference type="Pfam" id="PF01648">
    <property type="entry name" value="ACPS"/>
    <property type="match status" value="1"/>
</dbReference>
<dbReference type="GO" id="GO:0000287">
    <property type="term" value="F:magnesium ion binding"/>
    <property type="evidence" value="ECO:0007669"/>
    <property type="project" value="InterPro"/>
</dbReference>
<dbReference type="GO" id="GO:0008897">
    <property type="term" value="F:holo-[acyl-carrier-protein] synthase activity"/>
    <property type="evidence" value="ECO:0007669"/>
    <property type="project" value="InterPro"/>
</dbReference>
<proteinExistence type="predicted"/>